<evidence type="ECO:0000256" key="1">
    <source>
        <dbReference type="ARBA" id="ARBA00022723"/>
    </source>
</evidence>
<organism evidence="6 7">
    <name type="scientific">Terrapene triunguis</name>
    <name type="common">Three-toed box turtle</name>
    <dbReference type="NCBI Taxonomy" id="2587831"/>
    <lineage>
        <taxon>Eukaryota</taxon>
        <taxon>Metazoa</taxon>
        <taxon>Chordata</taxon>
        <taxon>Craniata</taxon>
        <taxon>Vertebrata</taxon>
        <taxon>Euteleostomi</taxon>
        <taxon>Archelosauria</taxon>
        <taxon>Testudinata</taxon>
        <taxon>Testudines</taxon>
        <taxon>Cryptodira</taxon>
        <taxon>Durocryptodira</taxon>
        <taxon>Testudinoidea</taxon>
        <taxon>Emydidae</taxon>
        <taxon>Terrapene</taxon>
    </lineage>
</organism>
<sequence>FLEFRGSAPTNPSSNLREGSVLGSQCYLTLGLSFQSMMKEECSSCLQPVSSMECVAANKVLLHHSCFCCKLCKRKLSLHNYTALHGAFYCKVHYQQLAKARGGSKKEKIEYPLIHIHISAWGHLMERGSCAVSLSRETSSELAGRL</sequence>
<accession>A0A674J358</accession>
<dbReference type="SUPFAM" id="SSF57716">
    <property type="entry name" value="Glucocorticoid receptor-like (DNA-binding domain)"/>
    <property type="match status" value="1"/>
</dbReference>
<dbReference type="PANTHER" id="PTHR24206">
    <property type="entry name" value="OS06G0237300 PROTEIN"/>
    <property type="match status" value="1"/>
</dbReference>
<reference evidence="6" key="2">
    <citation type="submission" date="2025-09" db="UniProtKB">
        <authorList>
            <consortium name="Ensembl"/>
        </authorList>
    </citation>
    <scope>IDENTIFICATION</scope>
</reference>
<dbReference type="GO" id="GO:0046872">
    <property type="term" value="F:metal ion binding"/>
    <property type="evidence" value="ECO:0007669"/>
    <property type="project" value="UniProtKB-KW"/>
</dbReference>
<keyword evidence="3 4" id="KW-0440">LIM domain</keyword>
<keyword evidence="7" id="KW-1185">Reference proteome</keyword>
<dbReference type="InterPro" id="IPR001781">
    <property type="entry name" value="Znf_LIM"/>
</dbReference>
<keyword evidence="1 4" id="KW-0479">Metal-binding</keyword>
<evidence type="ECO:0000256" key="4">
    <source>
        <dbReference type="PROSITE-ProRule" id="PRU00125"/>
    </source>
</evidence>
<feature type="domain" description="LIM zinc-binding" evidence="5">
    <location>
        <begin position="40"/>
        <end position="100"/>
    </location>
</feature>
<dbReference type="GeneTree" id="ENSGT00950000183580"/>
<evidence type="ECO:0000256" key="3">
    <source>
        <dbReference type="ARBA" id="ARBA00023038"/>
    </source>
</evidence>
<proteinExistence type="predicted"/>
<dbReference type="PROSITE" id="PS50023">
    <property type="entry name" value="LIM_DOMAIN_2"/>
    <property type="match status" value="1"/>
</dbReference>
<dbReference type="SMART" id="SM00132">
    <property type="entry name" value="LIM"/>
    <property type="match status" value="1"/>
</dbReference>
<evidence type="ECO:0000313" key="7">
    <source>
        <dbReference type="Proteomes" id="UP000472274"/>
    </source>
</evidence>
<evidence type="ECO:0000259" key="5">
    <source>
        <dbReference type="PROSITE" id="PS50023"/>
    </source>
</evidence>
<dbReference type="Ensembl" id="ENSTMTT00000016227.1">
    <property type="protein sequence ID" value="ENSTMTP00000015670.1"/>
    <property type="gene ID" value="ENSTMTG00000011455.1"/>
</dbReference>
<reference evidence="6" key="1">
    <citation type="submission" date="2025-08" db="UniProtKB">
        <authorList>
            <consortium name="Ensembl"/>
        </authorList>
    </citation>
    <scope>IDENTIFICATION</scope>
</reference>
<dbReference type="Pfam" id="PF00412">
    <property type="entry name" value="LIM"/>
    <property type="match status" value="1"/>
</dbReference>
<dbReference type="AlphaFoldDB" id="A0A674J358"/>
<dbReference type="Proteomes" id="UP000472274">
    <property type="component" value="Unplaced"/>
</dbReference>
<protein>
    <recommendedName>
        <fullName evidence="5">LIM zinc-binding domain-containing protein</fullName>
    </recommendedName>
</protein>
<dbReference type="Gene3D" id="2.10.110.10">
    <property type="entry name" value="Cysteine Rich Protein"/>
    <property type="match status" value="1"/>
</dbReference>
<evidence type="ECO:0000313" key="6">
    <source>
        <dbReference type="Ensembl" id="ENSTMTP00000015670.1"/>
    </source>
</evidence>
<evidence type="ECO:0000256" key="2">
    <source>
        <dbReference type="ARBA" id="ARBA00022833"/>
    </source>
</evidence>
<name>A0A674J358_9SAUR</name>
<dbReference type="InParanoid" id="A0A674J358"/>
<keyword evidence="2 4" id="KW-0862">Zinc</keyword>